<dbReference type="EMBL" id="CM056813">
    <property type="protein sequence ID" value="KAJ8639532.1"/>
    <property type="molecule type" value="Genomic_DNA"/>
</dbReference>
<evidence type="ECO:0000313" key="1">
    <source>
        <dbReference type="EMBL" id="KAJ8639532.1"/>
    </source>
</evidence>
<sequence length="101" mass="11469">MASSSDDDSNDSGNDATKALFMVMLDEQVEDHKSEKKKSSSDDEDAEINLEGELLVALEELSSERKKHEKTSKRLVDAEEMVVTLKVELEERKRMHEELEA</sequence>
<reference evidence="1 2" key="1">
    <citation type="journal article" date="2022" name="Hortic Res">
        <title>A haplotype resolved chromosomal level avocado genome allows analysis of novel avocado genes.</title>
        <authorList>
            <person name="Nath O."/>
            <person name="Fletcher S.J."/>
            <person name="Hayward A."/>
            <person name="Shaw L.M."/>
            <person name="Masouleh A.K."/>
            <person name="Furtado A."/>
            <person name="Henry R.J."/>
            <person name="Mitter N."/>
        </authorList>
    </citation>
    <scope>NUCLEOTIDE SEQUENCE [LARGE SCALE GENOMIC DNA]</scope>
    <source>
        <strain evidence="2">cv. Hass</strain>
    </source>
</reference>
<protein>
    <submittedName>
        <fullName evidence="1">Uncharacterized protein</fullName>
    </submittedName>
</protein>
<evidence type="ECO:0000313" key="2">
    <source>
        <dbReference type="Proteomes" id="UP001234297"/>
    </source>
</evidence>
<dbReference type="Proteomes" id="UP001234297">
    <property type="component" value="Chromosome 5"/>
</dbReference>
<organism evidence="1 2">
    <name type="scientific">Persea americana</name>
    <name type="common">Avocado</name>
    <dbReference type="NCBI Taxonomy" id="3435"/>
    <lineage>
        <taxon>Eukaryota</taxon>
        <taxon>Viridiplantae</taxon>
        <taxon>Streptophyta</taxon>
        <taxon>Embryophyta</taxon>
        <taxon>Tracheophyta</taxon>
        <taxon>Spermatophyta</taxon>
        <taxon>Magnoliopsida</taxon>
        <taxon>Magnoliidae</taxon>
        <taxon>Laurales</taxon>
        <taxon>Lauraceae</taxon>
        <taxon>Persea</taxon>
    </lineage>
</organism>
<comment type="caution">
    <text evidence="1">The sequence shown here is derived from an EMBL/GenBank/DDBJ whole genome shotgun (WGS) entry which is preliminary data.</text>
</comment>
<proteinExistence type="predicted"/>
<gene>
    <name evidence="1" type="ORF">MRB53_016226</name>
</gene>
<name>A0ACC2M1H1_PERAE</name>
<accession>A0ACC2M1H1</accession>
<keyword evidence="2" id="KW-1185">Reference proteome</keyword>